<dbReference type="InterPro" id="IPR032693">
    <property type="entry name" value="YtkA-like_dom"/>
</dbReference>
<feature type="domain" description="YtkA-like" evidence="2">
    <location>
        <begin position="49"/>
        <end position="128"/>
    </location>
</feature>
<dbReference type="PROSITE" id="PS51257">
    <property type="entry name" value="PROKAR_LIPOPROTEIN"/>
    <property type="match status" value="1"/>
</dbReference>
<proteinExistence type="predicted"/>
<dbReference type="RefSeq" id="WP_205495848.1">
    <property type="nucleotide sequence ID" value="NZ_JAFHAP010000010.1"/>
</dbReference>
<sequence>MRKMGGIALTVLLLSVWVILGGCTGADEHRHPRESASKKKTTVSLSMPEVSLSFSPATPKTGESIRIHVLVTVDKQPVNDADRVQVEVWNASRPGSPHRMIGTKRTGNGVYTAAVRLEQPGAYQVMYHVTANGSHVMNAQKLEVRQ</sequence>
<reference evidence="3" key="1">
    <citation type="journal article" date="2024" name="Int. J. Syst. Evol. Microbiol.">
        <title>Polycladomyces zharkentensis sp. nov., a novel thermophilic cellulose- and starch-degrading member of the Bacillota from a geothermal aquifer in Kazakhstan.</title>
        <authorList>
            <person name="Mashzhan A."/>
            <person name="Kistaubayeva A."/>
            <person name="Javier-Lopez R."/>
            <person name="Bissenova U."/>
            <person name="Bissenbay A."/>
            <person name="Birkeland N.K."/>
        </authorList>
    </citation>
    <scope>NUCLEOTIDE SEQUENCE</scope>
    <source>
        <strain evidence="3">ZKZ2T</strain>
    </source>
</reference>
<accession>A0ABS2WKV0</accession>
<evidence type="ECO:0000259" key="2">
    <source>
        <dbReference type="Pfam" id="PF13115"/>
    </source>
</evidence>
<dbReference type="InterPro" id="IPR014755">
    <property type="entry name" value="Cu-Rt/internalin_Ig-like"/>
</dbReference>
<dbReference type="Proteomes" id="UP001177120">
    <property type="component" value="Unassembled WGS sequence"/>
</dbReference>
<dbReference type="Gene3D" id="2.60.40.1220">
    <property type="match status" value="1"/>
</dbReference>
<gene>
    <name evidence="3" type="ORF">JQC72_11735</name>
</gene>
<dbReference type="Pfam" id="PF13115">
    <property type="entry name" value="YtkA"/>
    <property type="match status" value="1"/>
</dbReference>
<keyword evidence="4" id="KW-1185">Reference proteome</keyword>
<comment type="caution">
    <text evidence="3">The sequence shown here is derived from an EMBL/GenBank/DDBJ whole genome shotgun (WGS) entry which is preliminary data.</text>
</comment>
<evidence type="ECO:0000313" key="3">
    <source>
        <dbReference type="EMBL" id="MBN2910173.1"/>
    </source>
</evidence>
<evidence type="ECO:0000256" key="1">
    <source>
        <dbReference type="ARBA" id="ARBA00022729"/>
    </source>
</evidence>
<keyword evidence="1" id="KW-0732">Signal</keyword>
<dbReference type="EMBL" id="JAFHAP010000010">
    <property type="protein sequence ID" value="MBN2910173.1"/>
    <property type="molecule type" value="Genomic_DNA"/>
</dbReference>
<evidence type="ECO:0000313" key="4">
    <source>
        <dbReference type="Proteomes" id="UP001177120"/>
    </source>
</evidence>
<organism evidence="3 4">
    <name type="scientific">Polycladomyces zharkentensis</name>
    <dbReference type="NCBI Taxonomy" id="2807616"/>
    <lineage>
        <taxon>Bacteria</taxon>
        <taxon>Bacillati</taxon>
        <taxon>Bacillota</taxon>
        <taxon>Bacilli</taxon>
        <taxon>Bacillales</taxon>
        <taxon>Thermoactinomycetaceae</taxon>
        <taxon>Polycladomyces</taxon>
    </lineage>
</organism>
<name>A0ABS2WKV0_9BACL</name>
<protein>
    <submittedName>
        <fullName evidence="3">FixH family protein</fullName>
    </submittedName>
</protein>